<keyword evidence="3" id="KW-1003">Cell membrane</keyword>
<dbReference type="Pfam" id="PF19300">
    <property type="entry name" value="BPD_transp_1_N"/>
    <property type="match status" value="1"/>
</dbReference>
<dbReference type="SUPFAM" id="SSF161098">
    <property type="entry name" value="MetI-like"/>
    <property type="match status" value="1"/>
</dbReference>
<protein>
    <submittedName>
        <fullName evidence="9">Peptide/nickel transport system permease protein</fullName>
    </submittedName>
</protein>
<evidence type="ECO:0000256" key="3">
    <source>
        <dbReference type="ARBA" id="ARBA00022475"/>
    </source>
</evidence>
<evidence type="ECO:0000313" key="10">
    <source>
        <dbReference type="Proteomes" id="UP000199435"/>
    </source>
</evidence>
<keyword evidence="5 7" id="KW-1133">Transmembrane helix</keyword>
<dbReference type="Pfam" id="PF00528">
    <property type="entry name" value="BPD_transp_1"/>
    <property type="match status" value="1"/>
</dbReference>
<evidence type="ECO:0000256" key="6">
    <source>
        <dbReference type="ARBA" id="ARBA00023136"/>
    </source>
</evidence>
<organism evidence="9 10">
    <name type="scientific">Rhizobium miluonense</name>
    <dbReference type="NCBI Taxonomy" id="411945"/>
    <lineage>
        <taxon>Bacteria</taxon>
        <taxon>Pseudomonadati</taxon>
        <taxon>Pseudomonadota</taxon>
        <taxon>Alphaproteobacteria</taxon>
        <taxon>Hyphomicrobiales</taxon>
        <taxon>Rhizobiaceae</taxon>
        <taxon>Rhizobium/Agrobacterium group</taxon>
        <taxon>Rhizobium</taxon>
    </lineage>
</organism>
<feature type="transmembrane region" description="Helical" evidence="7">
    <location>
        <begin position="104"/>
        <end position="125"/>
    </location>
</feature>
<name>A0A1C3WD13_9HYPH</name>
<feature type="transmembrane region" description="Helical" evidence="7">
    <location>
        <begin position="239"/>
        <end position="264"/>
    </location>
</feature>
<dbReference type="RefSeq" id="WP_092852596.1">
    <property type="nucleotide sequence ID" value="NZ_FMAH01000027.1"/>
</dbReference>
<dbReference type="Gene3D" id="1.10.3720.10">
    <property type="entry name" value="MetI-like"/>
    <property type="match status" value="1"/>
</dbReference>
<comment type="subcellular location">
    <subcellularLocation>
        <location evidence="1 7">Cell membrane</location>
        <topology evidence="1 7">Multi-pass membrane protein</topology>
    </subcellularLocation>
</comment>
<feature type="transmembrane region" description="Helical" evidence="7">
    <location>
        <begin position="179"/>
        <end position="203"/>
    </location>
</feature>
<dbReference type="InterPro" id="IPR035906">
    <property type="entry name" value="MetI-like_sf"/>
</dbReference>
<feature type="transmembrane region" description="Helical" evidence="7">
    <location>
        <begin position="12"/>
        <end position="30"/>
    </location>
</feature>
<feature type="transmembrane region" description="Helical" evidence="7">
    <location>
        <begin position="284"/>
        <end position="310"/>
    </location>
</feature>
<keyword evidence="6 7" id="KW-0472">Membrane</keyword>
<dbReference type="GO" id="GO:0005886">
    <property type="term" value="C:plasma membrane"/>
    <property type="evidence" value="ECO:0007669"/>
    <property type="project" value="UniProtKB-SubCell"/>
</dbReference>
<evidence type="ECO:0000256" key="4">
    <source>
        <dbReference type="ARBA" id="ARBA00022692"/>
    </source>
</evidence>
<dbReference type="STRING" id="411945.GA0061102_102714"/>
<dbReference type="AlphaFoldDB" id="A0A1C3WD13"/>
<evidence type="ECO:0000313" key="9">
    <source>
        <dbReference type="EMBL" id="SCB37853.1"/>
    </source>
</evidence>
<dbReference type="PANTHER" id="PTHR43163">
    <property type="entry name" value="DIPEPTIDE TRANSPORT SYSTEM PERMEASE PROTEIN DPPB-RELATED"/>
    <property type="match status" value="1"/>
</dbReference>
<dbReference type="PANTHER" id="PTHR43163:SF6">
    <property type="entry name" value="DIPEPTIDE TRANSPORT SYSTEM PERMEASE PROTEIN DPPB-RELATED"/>
    <property type="match status" value="1"/>
</dbReference>
<dbReference type="EMBL" id="FMAH01000027">
    <property type="protein sequence ID" value="SCB37853.1"/>
    <property type="molecule type" value="Genomic_DNA"/>
</dbReference>
<gene>
    <name evidence="9" type="ORF">GA0061102_102714</name>
</gene>
<evidence type="ECO:0000256" key="2">
    <source>
        <dbReference type="ARBA" id="ARBA00022448"/>
    </source>
</evidence>
<comment type="similarity">
    <text evidence="7">Belongs to the binding-protein-dependent transport system permease family.</text>
</comment>
<evidence type="ECO:0000256" key="7">
    <source>
        <dbReference type="RuleBase" id="RU363032"/>
    </source>
</evidence>
<dbReference type="CDD" id="cd06261">
    <property type="entry name" value="TM_PBP2"/>
    <property type="match status" value="1"/>
</dbReference>
<accession>A0A1C3WD13</accession>
<dbReference type="Proteomes" id="UP000199435">
    <property type="component" value="Unassembled WGS sequence"/>
</dbReference>
<evidence type="ECO:0000259" key="8">
    <source>
        <dbReference type="PROSITE" id="PS50928"/>
    </source>
</evidence>
<feature type="domain" description="ABC transmembrane type-1" evidence="8">
    <location>
        <begin position="98"/>
        <end position="307"/>
    </location>
</feature>
<keyword evidence="4 7" id="KW-0812">Transmembrane</keyword>
<dbReference type="InterPro" id="IPR000515">
    <property type="entry name" value="MetI-like"/>
</dbReference>
<proteinExistence type="inferred from homology"/>
<keyword evidence="2 7" id="KW-0813">Transport</keyword>
<dbReference type="OrthoDB" id="9805855at2"/>
<keyword evidence="10" id="KW-1185">Reference proteome</keyword>
<dbReference type="InterPro" id="IPR045621">
    <property type="entry name" value="BPD_transp_1_N"/>
</dbReference>
<evidence type="ECO:0000256" key="1">
    <source>
        <dbReference type="ARBA" id="ARBA00004651"/>
    </source>
</evidence>
<evidence type="ECO:0000256" key="5">
    <source>
        <dbReference type="ARBA" id="ARBA00022989"/>
    </source>
</evidence>
<feature type="transmembrane region" description="Helical" evidence="7">
    <location>
        <begin position="137"/>
        <end position="159"/>
    </location>
</feature>
<dbReference type="GO" id="GO:0055085">
    <property type="term" value="P:transmembrane transport"/>
    <property type="evidence" value="ECO:0007669"/>
    <property type="project" value="InterPro"/>
</dbReference>
<sequence>MPAFLIRRALGAAAMLCAVATIVFSILQIVPGDPAELLLSSGGRTVTPEAVANLRTQMGLDRPVTEQYANFMKDLAGLDFGSSIIDGSSISGNIGARLPRTLELIAAAAIIALGVAIPAGTFAALNAGGTFDRIASGVSALFMSVPVFVVGTIFIYLFAQTLNILPAGGYVPLAQSPGQHLTALFLPALSVSLGLMAIVYRMVRGSVMETRSNDWVRTAKAKGLPWRKVVRSHILRNSLGPVITVIGIQLGVLLGSTVLVEYVYNWPGLSGFLVTAVEQRDYPVVRAVIMTVSAIFILINLVVEIIYSLLDPRIQLK</sequence>
<dbReference type="PROSITE" id="PS50928">
    <property type="entry name" value="ABC_TM1"/>
    <property type="match status" value="1"/>
</dbReference>
<reference evidence="10" key="1">
    <citation type="submission" date="2016-08" db="EMBL/GenBank/DDBJ databases">
        <authorList>
            <person name="Varghese N."/>
            <person name="Submissions Spin"/>
        </authorList>
    </citation>
    <scope>NUCLEOTIDE SEQUENCE [LARGE SCALE GENOMIC DNA]</scope>
    <source>
        <strain evidence="10">HAMBI 2971</strain>
    </source>
</reference>